<keyword evidence="5 9" id="KW-1133">Transmembrane helix</keyword>
<dbReference type="AlphaFoldDB" id="A0A914C2Z8"/>
<proteinExistence type="inferred from homology"/>
<dbReference type="PANTHER" id="PTHR34093:SF1">
    <property type="entry name" value="CHLORIDE CHANNEL CLIC-LIKE PROTEIN 1"/>
    <property type="match status" value="1"/>
</dbReference>
<keyword evidence="10" id="KW-0732">Signal</keyword>
<reference evidence="12" key="1">
    <citation type="submission" date="2022-11" db="UniProtKB">
        <authorList>
            <consortium name="WormBaseParasite"/>
        </authorList>
    </citation>
    <scope>IDENTIFICATION</scope>
</reference>
<protein>
    <recommendedName>
        <fullName evidence="3">Chloride channel CLIC-like protein 1</fullName>
    </recommendedName>
</protein>
<evidence type="ECO:0000313" key="12">
    <source>
        <dbReference type="WBParaSite" id="ACRNAN_Path_166.g593.t1"/>
    </source>
</evidence>
<evidence type="ECO:0000256" key="2">
    <source>
        <dbReference type="ARBA" id="ARBA00005944"/>
    </source>
</evidence>
<keyword evidence="11" id="KW-1185">Reference proteome</keyword>
<dbReference type="Proteomes" id="UP000887540">
    <property type="component" value="Unplaced"/>
</dbReference>
<feature type="transmembrane region" description="Helical" evidence="9">
    <location>
        <begin position="176"/>
        <end position="196"/>
    </location>
</feature>
<feature type="compositionally biased region" description="Polar residues" evidence="8">
    <location>
        <begin position="391"/>
        <end position="405"/>
    </location>
</feature>
<dbReference type="InterPro" id="IPR009231">
    <property type="entry name" value="Chloride_chnl_CLIC-like"/>
</dbReference>
<keyword evidence="4 9" id="KW-0812">Transmembrane</keyword>
<evidence type="ECO:0000256" key="3">
    <source>
        <dbReference type="ARBA" id="ARBA00015571"/>
    </source>
</evidence>
<feature type="chain" id="PRO_5038054129" description="Chloride channel CLIC-like protein 1" evidence="10">
    <location>
        <begin position="21"/>
        <end position="457"/>
    </location>
</feature>
<feature type="compositionally biased region" description="Polar residues" evidence="8">
    <location>
        <begin position="419"/>
        <end position="431"/>
    </location>
</feature>
<feature type="transmembrane region" description="Helical" evidence="9">
    <location>
        <begin position="205"/>
        <end position="222"/>
    </location>
</feature>
<evidence type="ECO:0000313" key="11">
    <source>
        <dbReference type="Proteomes" id="UP000887540"/>
    </source>
</evidence>
<evidence type="ECO:0000256" key="7">
    <source>
        <dbReference type="SAM" id="Coils"/>
    </source>
</evidence>
<dbReference type="WBParaSite" id="ACRNAN_Path_166.g593.t1">
    <property type="protein sequence ID" value="ACRNAN_Path_166.g593.t1"/>
    <property type="gene ID" value="ACRNAN_Path_166.g593"/>
</dbReference>
<feature type="region of interest" description="Disordered" evidence="8">
    <location>
        <begin position="381"/>
        <end position="457"/>
    </location>
</feature>
<evidence type="ECO:0000256" key="4">
    <source>
        <dbReference type="ARBA" id="ARBA00022692"/>
    </source>
</evidence>
<dbReference type="GO" id="GO:0005254">
    <property type="term" value="F:chloride channel activity"/>
    <property type="evidence" value="ECO:0007669"/>
    <property type="project" value="TreeGrafter"/>
</dbReference>
<organism evidence="11 12">
    <name type="scientific">Acrobeloides nanus</name>
    <dbReference type="NCBI Taxonomy" id="290746"/>
    <lineage>
        <taxon>Eukaryota</taxon>
        <taxon>Metazoa</taxon>
        <taxon>Ecdysozoa</taxon>
        <taxon>Nematoda</taxon>
        <taxon>Chromadorea</taxon>
        <taxon>Rhabditida</taxon>
        <taxon>Tylenchina</taxon>
        <taxon>Cephalobomorpha</taxon>
        <taxon>Cephaloboidea</taxon>
        <taxon>Cephalobidae</taxon>
        <taxon>Acrobeloides</taxon>
    </lineage>
</organism>
<evidence type="ECO:0000256" key="5">
    <source>
        <dbReference type="ARBA" id="ARBA00022989"/>
    </source>
</evidence>
<comment type="similarity">
    <text evidence="2">Belongs to the chloride channel MCLC family.</text>
</comment>
<evidence type="ECO:0000256" key="8">
    <source>
        <dbReference type="SAM" id="MobiDB-lite"/>
    </source>
</evidence>
<accession>A0A914C2Z8</accession>
<feature type="signal peptide" evidence="10">
    <location>
        <begin position="1"/>
        <end position="20"/>
    </location>
</feature>
<name>A0A914C2Z8_9BILA</name>
<dbReference type="GO" id="GO:0016020">
    <property type="term" value="C:membrane"/>
    <property type="evidence" value="ECO:0007669"/>
    <property type="project" value="UniProtKB-SubCell"/>
</dbReference>
<dbReference type="GO" id="GO:0005783">
    <property type="term" value="C:endoplasmic reticulum"/>
    <property type="evidence" value="ECO:0007669"/>
    <property type="project" value="TreeGrafter"/>
</dbReference>
<dbReference type="PANTHER" id="PTHR34093">
    <property type="entry name" value="CHLORIDE CHANNEL CLIC-LIKE PROTEIN 1"/>
    <property type="match status" value="1"/>
</dbReference>
<comment type="subcellular location">
    <subcellularLocation>
        <location evidence="1">Membrane</location>
        <topology evidence="1">Multi-pass membrane protein</topology>
    </subcellularLocation>
</comment>
<dbReference type="Pfam" id="PF05934">
    <property type="entry name" value="MCLC"/>
    <property type="match status" value="1"/>
</dbReference>
<evidence type="ECO:0000256" key="10">
    <source>
        <dbReference type="SAM" id="SignalP"/>
    </source>
</evidence>
<feature type="coiled-coil region" evidence="7">
    <location>
        <begin position="65"/>
        <end position="92"/>
    </location>
</feature>
<feature type="transmembrane region" description="Helical" evidence="9">
    <location>
        <begin position="323"/>
        <end position="344"/>
    </location>
</feature>
<evidence type="ECO:0000256" key="6">
    <source>
        <dbReference type="ARBA" id="ARBA00023136"/>
    </source>
</evidence>
<sequence>MLPKVIFFITCVISGFLVSGKVIEGDVNLSSDKSDWKDPHDLFNESPFIVDIAPLSNEANCQESLRGYEEALNKLRIAYAELEKRRENSVDVLLKHILRQFLRDLEVNESTGKSIYKKAYVVLSDDNFDAIRRYLSSQKVVEEIALRERVRVALDGFLVVDNSYDEASWLNLFHRFLPYLLILNCILLFPALLIVIKSVLTIKQLIWFVFSALFWISFYFTYRMRYQEILARRVYTLQKNSANVCEPGSFVGEAWNALLGLVKIKDKDECLRKFEDHLIEPLYELNPLDVVAEVLTNFILTPLKGIGHHTNAFFNEFFRDTPLWLTVIKLGFLLVVVILLFFFFSNYRIRTILATFEPGATPLLDYLPSRRSLLAYLEEPKTSKRKRPPMLSSSRSQPNSLQRNRPTYVEFTESDTDADVSTNNASSSETFGQLDDSLVTRRRPHKRSLSATPRTLI</sequence>
<keyword evidence="6 9" id="KW-0472">Membrane</keyword>
<evidence type="ECO:0000256" key="1">
    <source>
        <dbReference type="ARBA" id="ARBA00004141"/>
    </source>
</evidence>
<keyword evidence="7" id="KW-0175">Coiled coil</keyword>
<evidence type="ECO:0000256" key="9">
    <source>
        <dbReference type="SAM" id="Phobius"/>
    </source>
</evidence>